<dbReference type="Proteomes" id="UP000461288">
    <property type="component" value="Unassembled WGS sequence"/>
</dbReference>
<name>A0A7X3HB96_9GAMM</name>
<dbReference type="InterPro" id="IPR014054">
    <property type="entry name" value="Phage_regulatory_Rha"/>
</dbReference>
<reference evidence="1 2" key="1">
    <citation type="submission" date="2019-12" db="EMBL/GenBank/DDBJ databases">
        <title>Draft genome sequence of Pseudomonas otitidis recovered from a chicken carcass.</title>
        <authorList>
            <person name="Vieira T.R."/>
            <person name="Oliviera E.F.C."/>
            <person name="Silva N.M.V."/>
            <person name="Sambrano G.E."/>
            <person name="Cibulski S.P."/>
            <person name="Cardoso M.R.I."/>
        </authorList>
    </citation>
    <scope>NUCLEOTIDE SEQUENCE [LARGE SCALE GENOMIC DNA]</scope>
    <source>
        <strain evidence="1 2">25_K</strain>
    </source>
</reference>
<dbReference type="AlphaFoldDB" id="A0A7X3HB96"/>
<evidence type="ECO:0000313" key="2">
    <source>
        <dbReference type="Proteomes" id="UP000461288"/>
    </source>
</evidence>
<dbReference type="Pfam" id="PF09669">
    <property type="entry name" value="Phage_pRha"/>
    <property type="match status" value="1"/>
</dbReference>
<proteinExistence type="predicted"/>
<protein>
    <submittedName>
        <fullName evidence="1">Phage antirepressor protein</fullName>
    </submittedName>
</protein>
<evidence type="ECO:0000313" key="1">
    <source>
        <dbReference type="EMBL" id="MWK58734.1"/>
    </source>
</evidence>
<accession>A0A7X3HB96</accession>
<organism evidence="1 2">
    <name type="scientific">Metapseudomonas otitidis</name>
    <dbReference type="NCBI Taxonomy" id="319939"/>
    <lineage>
        <taxon>Bacteria</taxon>
        <taxon>Pseudomonadati</taxon>
        <taxon>Pseudomonadota</taxon>
        <taxon>Gammaproteobacteria</taxon>
        <taxon>Pseudomonadales</taxon>
        <taxon>Pseudomonadaceae</taxon>
        <taxon>Metapseudomonas</taxon>
    </lineage>
</organism>
<comment type="caution">
    <text evidence="1">The sequence shown here is derived from an EMBL/GenBank/DDBJ whole genome shotgun (WGS) entry which is preliminary data.</text>
</comment>
<sequence length="242" mass="27538">MSSREIADLVESRHDSVKRTMERLSEKAVIRFTPSVETSHEGAGARSVEVYLVNKRDSFVVVAQLCPEFTARLVDRWQELEALAGRVGIPNFQNPAEAARAWAEQFERQQVLLLENKQQAERIGALEELFTPGMTPVDFCKKLNGVNASRVNAYLCARGWLYNECQPERSPRWRVASYARDRYLTEKIGREVKTSTASFIPHTAQLLQKGAIRLYELYRKGELPMKATWDGSYTHAKFPGGE</sequence>
<dbReference type="EMBL" id="WTFN01000068">
    <property type="protein sequence ID" value="MWK58734.1"/>
    <property type="molecule type" value="Genomic_DNA"/>
</dbReference>
<gene>
    <name evidence="1" type="ORF">GO594_22355</name>
</gene>